<evidence type="ECO:0000256" key="14">
    <source>
        <dbReference type="ARBA" id="ARBA00023136"/>
    </source>
</evidence>
<dbReference type="Gene3D" id="1.10.8.500">
    <property type="entry name" value="HAMP domain in histidine kinase"/>
    <property type="match status" value="1"/>
</dbReference>
<evidence type="ECO:0000256" key="3">
    <source>
        <dbReference type="ARBA" id="ARBA00012438"/>
    </source>
</evidence>
<dbReference type="InterPro" id="IPR003660">
    <property type="entry name" value="HAMP_dom"/>
</dbReference>
<dbReference type="InterPro" id="IPR036890">
    <property type="entry name" value="HATPase_C_sf"/>
</dbReference>
<keyword evidence="6" id="KW-0808">Transferase</keyword>
<evidence type="ECO:0000256" key="4">
    <source>
        <dbReference type="ARBA" id="ARBA00022475"/>
    </source>
</evidence>
<dbReference type="SUPFAM" id="SSF47384">
    <property type="entry name" value="Homodimeric domain of signal transducing histidine kinase"/>
    <property type="match status" value="1"/>
</dbReference>
<keyword evidence="9" id="KW-0418">Kinase</keyword>
<evidence type="ECO:0000256" key="15">
    <source>
        <dbReference type="ARBA" id="ARBA00037219"/>
    </source>
</evidence>
<dbReference type="SUPFAM" id="SSF158472">
    <property type="entry name" value="HAMP domain-like"/>
    <property type="match status" value="1"/>
</dbReference>
<dbReference type="Pfam" id="PF02518">
    <property type="entry name" value="HATPase_c"/>
    <property type="match status" value="1"/>
</dbReference>
<dbReference type="SMART" id="SM00388">
    <property type="entry name" value="HisKA"/>
    <property type="match status" value="1"/>
</dbReference>
<evidence type="ECO:0000256" key="9">
    <source>
        <dbReference type="ARBA" id="ARBA00022777"/>
    </source>
</evidence>
<evidence type="ECO:0000256" key="8">
    <source>
        <dbReference type="ARBA" id="ARBA00022741"/>
    </source>
</evidence>
<evidence type="ECO:0000259" key="19">
    <source>
        <dbReference type="PROSITE" id="PS50885"/>
    </source>
</evidence>
<feature type="transmembrane region" description="Helical" evidence="17">
    <location>
        <begin position="162"/>
        <end position="187"/>
    </location>
</feature>
<evidence type="ECO:0000259" key="18">
    <source>
        <dbReference type="PROSITE" id="PS50109"/>
    </source>
</evidence>
<keyword evidence="10" id="KW-0067">ATP-binding</keyword>
<evidence type="ECO:0000256" key="2">
    <source>
        <dbReference type="ARBA" id="ARBA00004651"/>
    </source>
</evidence>
<dbReference type="PANTHER" id="PTHR45528">
    <property type="entry name" value="SENSOR HISTIDINE KINASE CPXA"/>
    <property type="match status" value="1"/>
</dbReference>
<dbReference type="SMART" id="SM00387">
    <property type="entry name" value="HATPase_c"/>
    <property type="match status" value="1"/>
</dbReference>
<dbReference type="Pfam" id="PF00672">
    <property type="entry name" value="HAMP"/>
    <property type="match status" value="1"/>
</dbReference>
<dbReference type="PANTHER" id="PTHR45528:SF11">
    <property type="entry name" value="HISTIDINE KINASE"/>
    <property type="match status" value="1"/>
</dbReference>
<evidence type="ECO:0000256" key="17">
    <source>
        <dbReference type="SAM" id="Phobius"/>
    </source>
</evidence>
<dbReference type="InterPro" id="IPR050398">
    <property type="entry name" value="HssS/ArlS-like"/>
</dbReference>
<keyword evidence="7 17" id="KW-0812">Transmembrane</keyword>
<dbReference type="InterPro" id="IPR004358">
    <property type="entry name" value="Sig_transdc_His_kin-like_C"/>
</dbReference>
<feature type="transmembrane region" description="Helical" evidence="17">
    <location>
        <begin position="6"/>
        <end position="31"/>
    </location>
</feature>
<dbReference type="EMBL" id="WHOB01000069">
    <property type="protein sequence ID" value="NOU82023.1"/>
    <property type="molecule type" value="Genomic_DNA"/>
</dbReference>
<name>A0ABX1YMA5_9BACL</name>
<feature type="domain" description="Histidine kinase" evidence="18">
    <location>
        <begin position="244"/>
        <end position="459"/>
    </location>
</feature>
<dbReference type="SUPFAM" id="SSF55874">
    <property type="entry name" value="ATPase domain of HSP90 chaperone/DNA topoisomerase II/histidine kinase"/>
    <property type="match status" value="1"/>
</dbReference>
<accession>A0ABX1YMA5</accession>
<comment type="function">
    <text evidence="15">Member of the two-component regulatory system HssS/HssR involved in intracellular heme homeostasis and tempering of staphylococcal virulence. HssS functions as a heme sensor histidine kinase which is autophosphorylated at a histidine residue and transfers its phosphate group to an aspartate residue of HssR. HssR/HssS activates the expression of hrtAB, an efflux pump, in response to extracellular heme, hemin, hemoglobin or blood.</text>
</comment>
<dbReference type="CDD" id="cd06225">
    <property type="entry name" value="HAMP"/>
    <property type="match status" value="1"/>
</dbReference>
<dbReference type="Gene3D" id="1.10.287.130">
    <property type="match status" value="1"/>
</dbReference>
<dbReference type="Proteomes" id="UP000596857">
    <property type="component" value="Unassembled WGS sequence"/>
</dbReference>
<evidence type="ECO:0000256" key="11">
    <source>
        <dbReference type="ARBA" id="ARBA00022989"/>
    </source>
</evidence>
<protein>
    <recommendedName>
        <fullName evidence="16">Heme sensor protein HssS</fullName>
        <ecNumber evidence="3">2.7.13.3</ecNumber>
    </recommendedName>
</protein>
<evidence type="ECO:0000256" key="5">
    <source>
        <dbReference type="ARBA" id="ARBA00022553"/>
    </source>
</evidence>
<organism evidence="20 21">
    <name type="scientific">Paenibacillus phytohabitans</name>
    <dbReference type="NCBI Taxonomy" id="2654978"/>
    <lineage>
        <taxon>Bacteria</taxon>
        <taxon>Bacillati</taxon>
        <taxon>Bacillota</taxon>
        <taxon>Bacilli</taxon>
        <taxon>Bacillales</taxon>
        <taxon>Paenibacillaceae</taxon>
        <taxon>Paenibacillus</taxon>
    </lineage>
</organism>
<dbReference type="PRINTS" id="PR00344">
    <property type="entry name" value="BCTRLSENSOR"/>
</dbReference>
<keyword evidence="8" id="KW-0547">Nucleotide-binding</keyword>
<dbReference type="SMART" id="SM00304">
    <property type="entry name" value="HAMP"/>
    <property type="match status" value="1"/>
</dbReference>
<dbReference type="PROSITE" id="PS50885">
    <property type="entry name" value="HAMP"/>
    <property type="match status" value="1"/>
</dbReference>
<evidence type="ECO:0000313" key="21">
    <source>
        <dbReference type="Proteomes" id="UP000596857"/>
    </source>
</evidence>
<evidence type="ECO:0000256" key="6">
    <source>
        <dbReference type="ARBA" id="ARBA00022679"/>
    </source>
</evidence>
<dbReference type="CDD" id="cd00082">
    <property type="entry name" value="HisKA"/>
    <property type="match status" value="1"/>
</dbReference>
<keyword evidence="13" id="KW-0843">Virulence</keyword>
<dbReference type="InterPro" id="IPR003661">
    <property type="entry name" value="HisK_dim/P_dom"/>
</dbReference>
<evidence type="ECO:0000256" key="12">
    <source>
        <dbReference type="ARBA" id="ARBA00023012"/>
    </source>
</evidence>
<evidence type="ECO:0000256" key="1">
    <source>
        <dbReference type="ARBA" id="ARBA00000085"/>
    </source>
</evidence>
<keyword evidence="4" id="KW-1003">Cell membrane</keyword>
<feature type="domain" description="HAMP" evidence="19">
    <location>
        <begin position="184"/>
        <end position="236"/>
    </location>
</feature>
<keyword evidence="14 17" id="KW-0472">Membrane</keyword>
<comment type="catalytic activity">
    <reaction evidence="1">
        <text>ATP + protein L-histidine = ADP + protein N-phospho-L-histidine.</text>
        <dbReference type="EC" id="2.7.13.3"/>
    </reaction>
</comment>
<evidence type="ECO:0000313" key="20">
    <source>
        <dbReference type="EMBL" id="NOU82023.1"/>
    </source>
</evidence>
<comment type="caution">
    <text evidence="20">The sequence shown here is derived from an EMBL/GenBank/DDBJ whole genome shotgun (WGS) entry which is preliminary data.</text>
</comment>
<keyword evidence="5" id="KW-0597">Phosphoprotein</keyword>
<dbReference type="Pfam" id="PF00512">
    <property type="entry name" value="HisKA"/>
    <property type="match status" value="1"/>
</dbReference>
<evidence type="ECO:0000256" key="13">
    <source>
        <dbReference type="ARBA" id="ARBA00023026"/>
    </source>
</evidence>
<dbReference type="CDD" id="cd00075">
    <property type="entry name" value="HATPase"/>
    <property type="match status" value="1"/>
</dbReference>
<evidence type="ECO:0000256" key="16">
    <source>
        <dbReference type="ARBA" id="ARBA00040841"/>
    </source>
</evidence>
<dbReference type="Gene3D" id="3.30.565.10">
    <property type="entry name" value="Histidine kinase-like ATPase, C-terminal domain"/>
    <property type="match status" value="1"/>
</dbReference>
<comment type="subcellular location">
    <subcellularLocation>
        <location evidence="2">Cell membrane</location>
        <topology evidence="2">Multi-pass membrane protein</topology>
    </subcellularLocation>
</comment>
<dbReference type="InterPro" id="IPR005467">
    <property type="entry name" value="His_kinase_dom"/>
</dbReference>
<keyword evidence="12" id="KW-0902">Two-component regulatory system</keyword>
<dbReference type="InterPro" id="IPR036097">
    <property type="entry name" value="HisK_dim/P_sf"/>
</dbReference>
<sequence>MRSLYVRMSIVFCSVIVISSVLGFLVSNLYYQAKIKPQNDAKLTKMAIGLQQFIQDHPDAAEEYLLSTASLGYKMYLSNDNGDEQFYGLPFRKNDLQEGALQKVLAGGIYHGVGNFPSSAFITGFFDNQLSNSIGVPVQITGQTYALFMRPDAEVQFGELRIFFAVLIGVIILFSLWFMLITVFHVVKPITRLTEATLKISKGRYDIKLYTARRDEIGQLASHFMTMSRELERTNRARQEFVANVSHEIESPLTSIQGFAHALKDGALPEPQRLEYLSIIDEESRRLSVLSKQLLTLSSLDYEEHALQKRSFDLRAQLRQVMQIMEWHLTEKELAVRLHVADITLEGDPNLLYQVWMNLVSNAVKYTPAGGTISIAARADDHTCTVTVGDNGEGIPAEQLPMIFDRFYKVDQARTRDSNSSGLGLAIAQKIIQAHNGTIEVASTVGEGTTFTVSLPCHNTD</sequence>
<dbReference type="RefSeq" id="WP_171719397.1">
    <property type="nucleotide sequence ID" value="NZ_WHOB01000069.1"/>
</dbReference>
<evidence type="ECO:0000256" key="10">
    <source>
        <dbReference type="ARBA" id="ARBA00022840"/>
    </source>
</evidence>
<reference evidence="20 21" key="1">
    <citation type="submission" date="2019-10" db="EMBL/GenBank/DDBJ databases">
        <title>Description of Paenibacillus terricola sp. nov.</title>
        <authorList>
            <person name="Carlier A."/>
            <person name="Qi S."/>
        </authorList>
    </citation>
    <scope>NUCLEOTIDE SEQUENCE [LARGE SCALE GENOMIC DNA]</scope>
    <source>
        <strain evidence="20 21">LMG 31459</strain>
    </source>
</reference>
<proteinExistence type="predicted"/>
<dbReference type="InterPro" id="IPR003594">
    <property type="entry name" value="HATPase_dom"/>
</dbReference>
<gene>
    <name evidence="20" type="ORF">GC101_24470</name>
</gene>
<keyword evidence="11 17" id="KW-1133">Transmembrane helix</keyword>
<dbReference type="PROSITE" id="PS50109">
    <property type="entry name" value="HIS_KIN"/>
    <property type="match status" value="1"/>
</dbReference>
<evidence type="ECO:0000256" key="7">
    <source>
        <dbReference type="ARBA" id="ARBA00022692"/>
    </source>
</evidence>
<dbReference type="EC" id="2.7.13.3" evidence="3"/>
<keyword evidence="21" id="KW-1185">Reference proteome</keyword>